<comment type="similarity">
    <text evidence="2">Belongs to the UDPGP type 1 family.</text>
</comment>
<dbReference type="AlphaFoldDB" id="A0A210QW68"/>
<evidence type="ECO:0000313" key="8">
    <source>
        <dbReference type="EMBL" id="OWF53009.1"/>
    </source>
</evidence>
<accession>A0A210QW68</accession>
<dbReference type="EC" id="2.7.7.23" evidence="3"/>
<evidence type="ECO:0000256" key="3">
    <source>
        <dbReference type="ARBA" id="ARBA00012457"/>
    </source>
</evidence>
<dbReference type="Gene3D" id="3.90.550.10">
    <property type="entry name" value="Spore Coat Polysaccharide Biosynthesis Protein SpsA, Chain A"/>
    <property type="match status" value="1"/>
</dbReference>
<evidence type="ECO:0000256" key="5">
    <source>
        <dbReference type="ARBA" id="ARBA00022695"/>
    </source>
</evidence>
<dbReference type="PROSITE" id="PS50017">
    <property type="entry name" value="DEATH_DOMAIN"/>
    <property type="match status" value="1"/>
</dbReference>
<reference evidence="8 9" key="1">
    <citation type="journal article" date="2017" name="Nat. Ecol. Evol.">
        <title>Scallop genome provides insights into evolution of bilaterian karyotype and development.</title>
        <authorList>
            <person name="Wang S."/>
            <person name="Zhang J."/>
            <person name="Jiao W."/>
            <person name="Li J."/>
            <person name="Xun X."/>
            <person name="Sun Y."/>
            <person name="Guo X."/>
            <person name="Huan P."/>
            <person name="Dong B."/>
            <person name="Zhang L."/>
            <person name="Hu X."/>
            <person name="Sun X."/>
            <person name="Wang J."/>
            <person name="Zhao C."/>
            <person name="Wang Y."/>
            <person name="Wang D."/>
            <person name="Huang X."/>
            <person name="Wang R."/>
            <person name="Lv J."/>
            <person name="Li Y."/>
            <person name="Zhang Z."/>
            <person name="Liu B."/>
            <person name="Lu W."/>
            <person name="Hui Y."/>
            <person name="Liang J."/>
            <person name="Zhou Z."/>
            <person name="Hou R."/>
            <person name="Li X."/>
            <person name="Liu Y."/>
            <person name="Li H."/>
            <person name="Ning X."/>
            <person name="Lin Y."/>
            <person name="Zhao L."/>
            <person name="Xing Q."/>
            <person name="Dou J."/>
            <person name="Li Y."/>
            <person name="Mao J."/>
            <person name="Guo H."/>
            <person name="Dou H."/>
            <person name="Li T."/>
            <person name="Mu C."/>
            <person name="Jiang W."/>
            <person name="Fu Q."/>
            <person name="Fu X."/>
            <person name="Miao Y."/>
            <person name="Liu J."/>
            <person name="Yu Q."/>
            <person name="Li R."/>
            <person name="Liao H."/>
            <person name="Li X."/>
            <person name="Kong Y."/>
            <person name="Jiang Z."/>
            <person name="Chourrout D."/>
            <person name="Li R."/>
            <person name="Bao Z."/>
        </authorList>
    </citation>
    <scope>NUCLEOTIDE SEQUENCE [LARGE SCALE GENOMIC DNA]</scope>
    <source>
        <strain evidence="8 9">PY_sf001</strain>
    </source>
</reference>
<dbReference type="Gene3D" id="2.10.10.100">
    <property type="match status" value="1"/>
</dbReference>
<keyword evidence="9" id="KW-1185">Reference proteome</keyword>
<protein>
    <recommendedName>
        <fullName evidence="3">UDP-N-acetylglucosamine diphosphorylase</fullName>
        <ecNumber evidence="3">2.7.7.23</ecNumber>
    </recommendedName>
</protein>
<dbReference type="Pfam" id="PF01704">
    <property type="entry name" value="UDPGP"/>
    <property type="match status" value="1"/>
</dbReference>
<dbReference type="GO" id="GO:0006048">
    <property type="term" value="P:UDP-N-acetylglucosamine biosynthetic process"/>
    <property type="evidence" value="ECO:0007669"/>
    <property type="project" value="TreeGrafter"/>
</dbReference>
<evidence type="ECO:0000256" key="2">
    <source>
        <dbReference type="ARBA" id="ARBA00010401"/>
    </source>
</evidence>
<evidence type="ECO:0000313" key="9">
    <source>
        <dbReference type="Proteomes" id="UP000242188"/>
    </source>
</evidence>
<keyword evidence="5" id="KW-0548">Nucleotidyltransferase</keyword>
<comment type="caution">
    <text evidence="8">The sequence shown here is derived from an EMBL/GenBank/DDBJ whole genome shotgun (WGS) entry which is preliminary data.</text>
</comment>
<dbReference type="GO" id="GO:0003977">
    <property type="term" value="F:UDP-N-acetylglucosamine diphosphorylase activity"/>
    <property type="evidence" value="ECO:0007669"/>
    <property type="project" value="UniProtKB-EC"/>
</dbReference>
<gene>
    <name evidence="8" type="ORF">KP79_PYT18663</name>
</gene>
<comment type="pathway">
    <text evidence="1">Nucleotide-sugar biosynthesis; UDP-N-acetyl-alpha-D-glucosamine biosynthesis; UDP-N-acetyl-alpha-D-glucosamine from N-acetyl-alpha-D-glucosamine 1-phosphate: step 1/1.</text>
</comment>
<dbReference type="OrthoDB" id="532420at2759"/>
<feature type="domain" description="Death" evidence="7">
    <location>
        <begin position="1"/>
        <end position="53"/>
    </location>
</feature>
<proteinExistence type="inferred from homology"/>
<evidence type="ECO:0000256" key="1">
    <source>
        <dbReference type="ARBA" id="ARBA00005208"/>
    </source>
</evidence>
<dbReference type="EMBL" id="NEDP02001544">
    <property type="protein sequence ID" value="OWF53009.1"/>
    <property type="molecule type" value="Genomic_DNA"/>
</dbReference>
<dbReference type="InterPro" id="IPR000488">
    <property type="entry name" value="Death_dom"/>
</dbReference>
<dbReference type="Proteomes" id="UP000242188">
    <property type="component" value="Unassembled WGS sequence"/>
</dbReference>
<keyword evidence="4" id="KW-0808">Transferase</keyword>
<dbReference type="GO" id="GO:0007165">
    <property type="term" value="P:signal transduction"/>
    <property type="evidence" value="ECO:0007669"/>
    <property type="project" value="InterPro"/>
</dbReference>
<evidence type="ECO:0000259" key="7">
    <source>
        <dbReference type="PROSITE" id="PS50017"/>
    </source>
</evidence>
<dbReference type="PANTHER" id="PTHR11952">
    <property type="entry name" value="UDP- GLUCOSE PYROPHOSPHORYLASE"/>
    <property type="match status" value="1"/>
</dbReference>
<dbReference type="PANTHER" id="PTHR11952:SF2">
    <property type="entry name" value="LD24639P"/>
    <property type="match status" value="1"/>
</dbReference>
<dbReference type="CDD" id="cd04193">
    <property type="entry name" value="UDPGlcNAc_PPase"/>
    <property type="match status" value="1"/>
</dbReference>
<comment type="catalytic activity">
    <reaction evidence="6">
        <text>N-acetyl-alpha-D-glucosamine 1-phosphate + UTP + H(+) = UDP-N-acetyl-alpha-D-glucosamine + diphosphate</text>
        <dbReference type="Rhea" id="RHEA:13509"/>
        <dbReference type="ChEBI" id="CHEBI:15378"/>
        <dbReference type="ChEBI" id="CHEBI:33019"/>
        <dbReference type="ChEBI" id="CHEBI:46398"/>
        <dbReference type="ChEBI" id="CHEBI:57705"/>
        <dbReference type="ChEBI" id="CHEBI:57776"/>
        <dbReference type="EC" id="2.7.7.23"/>
    </reaction>
</comment>
<dbReference type="STRING" id="6573.A0A210QW68"/>
<dbReference type="InterPro" id="IPR039741">
    <property type="entry name" value="UDP-sugar_pyrophosphorylase"/>
</dbReference>
<dbReference type="InterPro" id="IPR002618">
    <property type="entry name" value="UDPGP_fam"/>
</dbReference>
<dbReference type="SUPFAM" id="SSF53448">
    <property type="entry name" value="Nucleotide-diphospho-sugar transferases"/>
    <property type="match status" value="1"/>
</dbReference>
<name>A0A210QW68_MIZYE</name>
<dbReference type="InterPro" id="IPR029044">
    <property type="entry name" value="Nucleotide-diphossugar_trans"/>
</dbReference>
<evidence type="ECO:0000256" key="4">
    <source>
        <dbReference type="ARBA" id="ARBA00022679"/>
    </source>
</evidence>
<sequence>MDLDSLKSELECHGQSQLLQYWETLDNDSKEKLYKELKHLEYSNINEYFKQAMADLEHASDKIDNLLEPLPAEVCGSMTRSSPEELKEYNRLGLEEVGNNRVAVLLLAGGQGTRLGVPYPKGRYNVGLPSQKTLYQLQAERLLKLERLATQQTGKPCTIPWYIMTSEHTKQATDDYFQQNNYFGLQKENIVLFEQGLLPCIGFNGKIILANTHKVALAPDGNGGLYRALRKWKVLEDMEKRGVTNIHVYCVDNILVKMADPVFIGFCRTKKAECGAKVVEKTVATEAVGVVCKVEGRYQVVEYSEITLKTAELRRDNGQLTFNAGNICNHFYTLDFLKHVSQVEQENQLKHHVAKKKIPFVGDNQEIVKPTEPNGIKMEKFVFDVFHFAESFAVWEVLREDDFAPLKNADTAAKDTPTTCREALLNLHHRYMLGAGAKFVHGDGSSLPDIPCRKGENDDHFTKCEVSPLVSYAGEGLEELLSGKKLVPPVQIVMGPSDSAPTIIQNITANGTTK</sequence>
<evidence type="ECO:0000256" key="6">
    <source>
        <dbReference type="ARBA" id="ARBA00048493"/>
    </source>
</evidence>
<organism evidence="8 9">
    <name type="scientific">Mizuhopecten yessoensis</name>
    <name type="common">Japanese scallop</name>
    <name type="synonym">Patinopecten yessoensis</name>
    <dbReference type="NCBI Taxonomy" id="6573"/>
    <lineage>
        <taxon>Eukaryota</taxon>
        <taxon>Metazoa</taxon>
        <taxon>Spiralia</taxon>
        <taxon>Lophotrochozoa</taxon>
        <taxon>Mollusca</taxon>
        <taxon>Bivalvia</taxon>
        <taxon>Autobranchia</taxon>
        <taxon>Pteriomorphia</taxon>
        <taxon>Pectinida</taxon>
        <taxon>Pectinoidea</taxon>
        <taxon>Pectinidae</taxon>
        <taxon>Mizuhopecten</taxon>
    </lineage>
</organism>
<dbReference type="FunFam" id="3.90.550.10:FF:000075">
    <property type="entry name" value="Probable UDP-N-acetylglucosamine pyrophosphorylase"/>
    <property type="match status" value="1"/>
</dbReference>